<dbReference type="SMART" id="SM00240">
    <property type="entry name" value="FHA"/>
    <property type="match status" value="1"/>
</dbReference>
<dbReference type="InterPro" id="IPR008984">
    <property type="entry name" value="SMAD_FHA_dom_sf"/>
</dbReference>
<dbReference type="PROSITE" id="PS50006">
    <property type="entry name" value="FHA_DOMAIN"/>
    <property type="match status" value="1"/>
</dbReference>
<name>A0A199NQH0_9MICC</name>
<evidence type="ECO:0000259" key="3">
    <source>
        <dbReference type="PROSITE" id="PS50006"/>
    </source>
</evidence>
<dbReference type="InterPro" id="IPR050923">
    <property type="entry name" value="Cell_Proc_Reg/RNA_Proc"/>
</dbReference>
<dbReference type="InterPro" id="IPR000253">
    <property type="entry name" value="FHA_dom"/>
</dbReference>
<evidence type="ECO:0000256" key="2">
    <source>
        <dbReference type="SAM" id="Phobius"/>
    </source>
</evidence>
<gene>
    <name evidence="4" type="ORF">AN277_0210305</name>
</gene>
<accession>A0A199NQH0</accession>
<organism evidence="4 5">
    <name type="scientific">Rothia kristinae</name>
    <dbReference type="NCBI Taxonomy" id="37923"/>
    <lineage>
        <taxon>Bacteria</taxon>
        <taxon>Bacillati</taxon>
        <taxon>Actinomycetota</taxon>
        <taxon>Actinomycetes</taxon>
        <taxon>Micrococcales</taxon>
        <taxon>Micrococcaceae</taxon>
        <taxon>Rothia</taxon>
    </lineage>
</organism>
<dbReference type="EMBL" id="LJBJ02000035">
    <property type="protein sequence ID" value="OAX51177.1"/>
    <property type="molecule type" value="Genomic_DNA"/>
</dbReference>
<keyword evidence="2" id="KW-0472">Membrane</keyword>
<feature type="domain" description="FHA" evidence="3">
    <location>
        <begin position="100"/>
        <end position="149"/>
    </location>
</feature>
<keyword evidence="2" id="KW-1133">Transmembrane helix</keyword>
<keyword evidence="5" id="KW-1185">Reference proteome</keyword>
<dbReference type="Gene3D" id="2.60.200.20">
    <property type="match status" value="1"/>
</dbReference>
<dbReference type="Pfam" id="PF00498">
    <property type="entry name" value="FHA"/>
    <property type="match status" value="1"/>
</dbReference>
<protein>
    <submittedName>
        <fullName evidence="4">FHA domain-containing protein</fullName>
    </submittedName>
</protein>
<keyword evidence="2" id="KW-0812">Transmembrane</keyword>
<evidence type="ECO:0000256" key="1">
    <source>
        <dbReference type="ARBA" id="ARBA00022553"/>
    </source>
</evidence>
<evidence type="ECO:0000313" key="4">
    <source>
        <dbReference type="EMBL" id="OAX51177.1"/>
    </source>
</evidence>
<proteinExistence type="predicted"/>
<evidence type="ECO:0000313" key="5">
    <source>
        <dbReference type="Proteomes" id="UP000053171"/>
    </source>
</evidence>
<keyword evidence="1" id="KW-0597">Phosphoprotein</keyword>
<reference evidence="4" key="1">
    <citation type="submission" date="2016-06" db="EMBL/GenBank/DDBJ databases">
        <title>Identification of putative biosynthetic pathways for the production of bioactive secondary metabolites by the marine actinomycete Kocuria kristinae RUTW2-3.</title>
        <authorList>
            <person name="Waterworth S.C."/>
            <person name="Walmsley T.A."/>
            <person name="Matongo T."/>
            <person name="Davies-Coleman M.T."/>
            <person name="Dorrington R.A."/>
        </authorList>
    </citation>
    <scope>NUCLEOTIDE SEQUENCE [LARGE SCALE GENOMIC DNA]</scope>
    <source>
        <strain evidence="4">RUTW2-3</strain>
    </source>
</reference>
<dbReference type="SUPFAM" id="SSF49879">
    <property type="entry name" value="SMAD/FHA domain"/>
    <property type="match status" value="1"/>
</dbReference>
<dbReference type="AlphaFoldDB" id="A0A199NQH0"/>
<dbReference type="RefSeq" id="WP_064725861.1">
    <property type="nucleotide sequence ID" value="NZ_CP113782.1"/>
</dbReference>
<comment type="caution">
    <text evidence="4">The sequence shown here is derived from an EMBL/GenBank/DDBJ whole genome shotgun (WGS) entry which is preliminary data.</text>
</comment>
<sequence>MASELTVTLLRFGFLALLWVFVFVILAAQRRDLGVGQGVRFTALPGRRRARSAEAAPPAESSASAGFRQQMPPAPQLPGQLVIVDGPEAGRVAALGHGPVLLGRAPDCTVTLQDDYCSGHHARLFPQGSRWFLEDLGSTNGTFVGDQRLSRTARLEPGEPFTVGRTVLELRA</sequence>
<dbReference type="PANTHER" id="PTHR23308">
    <property type="entry name" value="NUCLEAR INHIBITOR OF PROTEIN PHOSPHATASE-1"/>
    <property type="match status" value="1"/>
</dbReference>
<feature type="transmembrane region" description="Helical" evidence="2">
    <location>
        <begin position="6"/>
        <end position="28"/>
    </location>
</feature>
<dbReference type="Proteomes" id="UP000053171">
    <property type="component" value="Unassembled WGS sequence"/>
</dbReference>